<feature type="chain" id="PRO_5022792169" description="Secreted protein" evidence="1">
    <location>
        <begin position="23"/>
        <end position="58"/>
    </location>
</feature>
<accession>A0A5C6AGJ7</accession>
<reference evidence="2 3" key="1">
    <citation type="submission" date="2019-02" db="EMBL/GenBank/DDBJ databases">
        <title>Deep-cultivation of Planctomycetes and their phenomic and genomic characterization uncovers novel biology.</title>
        <authorList>
            <person name="Wiegand S."/>
            <person name="Jogler M."/>
            <person name="Boedeker C."/>
            <person name="Pinto D."/>
            <person name="Vollmers J."/>
            <person name="Rivas-Marin E."/>
            <person name="Kohn T."/>
            <person name="Peeters S.H."/>
            <person name="Heuer A."/>
            <person name="Rast P."/>
            <person name="Oberbeckmann S."/>
            <person name="Bunk B."/>
            <person name="Jeske O."/>
            <person name="Meyerdierks A."/>
            <person name="Storesund J.E."/>
            <person name="Kallscheuer N."/>
            <person name="Luecker S."/>
            <person name="Lage O.M."/>
            <person name="Pohl T."/>
            <person name="Merkel B.J."/>
            <person name="Hornburger P."/>
            <person name="Mueller R.-W."/>
            <person name="Bruemmer F."/>
            <person name="Labrenz M."/>
            <person name="Spormann A.M."/>
            <person name="Op Den Camp H."/>
            <person name="Overmann J."/>
            <person name="Amann R."/>
            <person name="Jetten M.S.M."/>
            <person name="Mascher T."/>
            <person name="Medema M.H."/>
            <person name="Devos D.P."/>
            <person name="Kaster A.-K."/>
            <person name="Ovreas L."/>
            <person name="Rohde M."/>
            <person name="Galperin M.Y."/>
            <person name="Jogler C."/>
        </authorList>
    </citation>
    <scope>NUCLEOTIDE SEQUENCE [LARGE SCALE GENOMIC DNA]</scope>
    <source>
        <strain evidence="2 3">Pla100</strain>
    </source>
</reference>
<dbReference type="AlphaFoldDB" id="A0A5C6AGJ7"/>
<evidence type="ECO:0000256" key="1">
    <source>
        <dbReference type="SAM" id="SignalP"/>
    </source>
</evidence>
<keyword evidence="1" id="KW-0732">Signal</keyword>
<protein>
    <recommendedName>
        <fullName evidence="4">Secreted protein</fullName>
    </recommendedName>
</protein>
<proteinExistence type="predicted"/>
<dbReference type="PROSITE" id="PS51257">
    <property type="entry name" value="PROKAR_LIPOPROTEIN"/>
    <property type="match status" value="1"/>
</dbReference>
<comment type="caution">
    <text evidence="2">The sequence shown here is derived from an EMBL/GenBank/DDBJ whole genome shotgun (WGS) entry which is preliminary data.</text>
</comment>
<dbReference type="RefSeq" id="WP_197167870.1">
    <property type="nucleotide sequence ID" value="NZ_SJPM01000004.1"/>
</dbReference>
<evidence type="ECO:0008006" key="4">
    <source>
        <dbReference type="Google" id="ProtNLM"/>
    </source>
</evidence>
<organism evidence="2 3">
    <name type="scientific">Neorhodopirellula pilleata</name>
    <dbReference type="NCBI Taxonomy" id="2714738"/>
    <lineage>
        <taxon>Bacteria</taxon>
        <taxon>Pseudomonadati</taxon>
        <taxon>Planctomycetota</taxon>
        <taxon>Planctomycetia</taxon>
        <taxon>Pirellulales</taxon>
        <taxon>Pirellulaceae</taxon>
        <taxon>Neorhodopirellula</taxon>
    </lineage>
</organism>
<dbReference type="EMBL" id="SJPM01000004">
    <property type="protein sequence ID" value="TWT97333.1"/>
    <property type="molecule type" value="Genomic_DNA"/>
</dbReference>
<evidence type="ECO:0000313" key="2">
    <source>
        <dbReference type="EMBL" id="TWT97333.1"/>
    </source>
</evidence>
<evidence type="ECO:0000313" key="3">
    <source>
        <dbReference type="Proteomes" id="UP000316213"/>
    </source>
</evidence>
<keyword evidence="3" id="KW-1185">Reference proteome</keyword>
<name>A0A5C6AGJ7_9BACT</name>
<gene>
    <name evidence="2" type="ORF">Pla100_24850</name>
</gene>
<dbReference type="Proteomes" id="UP000316213">
    <property type="component" value="Unassembled WGS sequence"/>
</dbReference>
<feature type="signal peptide" evidence="1">
    <location>
        <begin position="1"/>
        <end position="22"/>
    </location>
</feature>
<sequence length="58" mass="6169" precursor="true">MNTKIYVVLLALAIFGGCSSDAAKNVVSDAPQSEIDKYNQLIEEEAARVSAAPEEKGI</sequence>